<dbReference type="AlphaFoldDB" id="A0A016TQL8"/>
<protein>
    <submittedName>
        <fullName evidence="2">Uncharacterized protein</fullName>
    </submittedName>
</protein>
<reference evidence="3" key="1">
    <citation type="journal article" date="2015" name="Nat. Genet.">
        <title>The genome and transcriptome of the zoonotic hookworm Ancylostoma ceylanicum identify infection-specific gene families.</title>
        <authorList>
            <person name="Schwarz E.M."/>
            <person name="Hu Y."/>
            <person name="Antoshechkin I."/>
            <person name="Miller M.M."/>
            <person name="Sternberg P.W."/>
            <person name="Aroian R.V."/>
        </authorList>
    </citation>
    <scope>NUCLEOTIDE SEQUENCE</scope>
    <source>
        <strain evidence="3">HY135</strain>
    </source>
</reference>
<keyword evidence="1" id="KW-1133">Transmembrane helix</keyword>
<feature type="transmembrane region" description="Helical" evidence="1">
    <location>
        <begin position="49"/>
        <end position="68"/>
    </location>
</feature>
<proteinExistence type="predicted"/>
<dbReference type="Proteomes" id="UP000024635">
    <property type="component" value="Unassembled WGS sequence"/>
</dbReference>
<keyword evidence="1" id="KW-0812">Transmembrane</keyword>
<evidence type="ECO:0000313" key="2">
    <source>
        <dbReference type="EMBL" id="EYC04748.1"/>
    </source>
</evidence>
<comment type="caution">
    <text evidence="2">The sequence shown here is derived from an EMBL/GenBank/DDBJ whole genome shotgun (WGS) entry which is preliminary data.</text>
</comment>
<sequence>MCPVLLLSNHFANQRPQLSFKYFLTQVSQNVIRYAHFSYTVSKLLLCDYYDSFISFIYYIVMVYNATLREKVYVYGIKYVYCYEKLLEYFGSRNCKDAAPIIIP</sequence>
<name>A0A016TQL8_9BILA</name>
<keyword evidence="3" id="KW-1185">Reference proteome</keyword>
<keyword evidence="1" id="KW-0472">Membrane</keyword>
<gene>
    <name evidence="2" type="primary">Acey_s0086.g1968</name>
    <name evidence="2" type="ORF">Y032_0086g1968</name>
</gene>
<evidence type="ECO:0000256" key="1">
    <source>
        <dbReference type="SAM" id="Phobius"/>
    </source>
</evidence>
<organism evidence="2 3">
    <name type="scientific">Ancylostoma ceylanicum</name>
    <dbReference type="NCBI Taxonomy" id="53326"/>
    <lineage>
        <taxon>Eukaryota</taxon>
        <taxon>Metazoa</taxon>
        <taxon>Ecdysozoa</taxon>
        <taxon>Nematoda</taxon>
        <taxon>Chromadorea</taxon>
        <taxon>Rhabditida</taxon>
        <taxon>Rhabditina</taxon>
        <taxon>Rhabditomorpha</taxon>
        <taxon>Strongyloidea</taxon>
        <taxon>Ancylostomatidae</taxon>
        <taxon>Ancylostomatinae</taxon>
        <taxon>Ancylostoma</taxon>
    </lineage>
</organism>
<accession>A0A016TQL8</accession>
<dbReference type="EMBL" id="JARK01001422">
    <property type="protein sequence ID" value="EYC04748.1"/>
    <property type="molecule type" value="Genomic_DNA"/>
</dbReference>
<evidence type="ECO:0000313" key="3">
    <source>
        <dbReference type="Proteomes" id="UP000024635"/>
    </source>
</evidence>